<proteinExistence type="predicted"/>
<sequence>MGMPRMFDGYAFADYSGAGPDRQQRKAIAWAVAGRLSALADSGTGTMGTAGATGARGATSATGATDTTGTAGATGAGGADSGLTPAVALPEAAQSGPVGEASAPARLAEEVKAAKGFTRQTLWEEALQLLRAASSASERVLFGFDHNYSFPAGFYDAVTGRAPGSWRELVDWLYATMQDFVENDRLLPRKWAAMHNRLLEQRHGWPVGPFWGPHFQPMQRRFAYTPGNAPYRTGEAPCIRDRRLTELEHPTAKPVFQLGGNGAVGLQSLFGIYYLSKLLTCCAQEGIAVHAWPYDGWTIPQTGHVLIEVYPTLFVPKTERRSDAGDAEACAKWAQKADEGGLLGELLAKPSGLDQAAEDRVRLEGWIAGVKRQG</sequence>
<dbReference type="EMBL" id="MYFO01000003">
    <property type="protein sequence ID" value="TFE90916.1"/>
    <property type="molecule type" value="Genomic_DNA"/>
</dbReference>
<keyword evidence="3" id="KW-1185">Reference proteome</keyword>
<feature type="compositionally biased region" description="Low complexity" evidence="1">
    <location>
        <begin position="43"/>
        <end position="71"/>
    </location>
</feature>
<accession>A0A4Y8Q9I6</accession>
<evidence type="ECO:0000256" key="1">
    <source>
        <dbReference type="SAM" id="MobiDB-lite"/>
    </source>
</evidence>
<dbReference type="OrthoDB" id="7388866at2"/>
<reference evidence="2 3" key="1">
    <citation type="submission" date="2017-03" db="EMBL/GenBank/DDBJ databases">
        <title>Isolation of Levoglucosan Utilizing Bacteria.</title>
        <authorList>
            <person name="Arya A.S."/>
        </authorList>
    </citation>
    <scope>NUCLEOTIDE SEQUENCE [LARGE SCALE GENOMIC DNA]</scope>
    <source>
        <strain evidence="2 3">MEC069</strain>
    </source>
</reference>
<evidence type="ECO:0000313" key="3">
    <source>
        <dbReference type="Proteomes" id="UP000298246"/>
    </source>
</evidence>
<evidence type="ECO:0000313" key="2">
    <source>
        <dbReference type="EMBL" id="TFE90916.1"/>
    </source>
</evidence>
<organism evidence="2 3">
    <name type="scientific">Paenibacillus athensensis</name>
    <dbReference type="NCBI Taxonomy" id="1967502"/>
    <lineage>
        <taxon>Bacteria</taxon>
        <taxon>Bacillati</taxon>
        <taxon>Bacillota</taxon>
        <taxon>Bacilli</taxon>
        <taxon>Bacillales</taxon>
        <taxon>Paenibacillaceae</taxon>
        <taxon>Paenibacillus</taxon>
    </lineage>
</organism>
<name>A0A4Y8Q9I6_9BACL</name>
<feature type="region of interest" description="Disordered" evidence="1">
    <location>
        <begin position="43"/>
        <end position="77"/>
    </location>
</feature>
<dbReference type="RefSeq" id="WP_134749807.1">
    <property type="nucleotide sequence ID" value="NZ_MYFO02000007.1"/>
</dbReference>
<protein>
    <submittedName>
        <fullName evidence="2">Uncharacterized protein</fullName>
    </submittedName>
</protein>
<comment type="caution">
    <text evidence="2">The sequence shown here is derived from an EMBL/GenBank/DDBJ whole genome shotgun (WGS) entry which is preliminary data.</text>
</comment>
<dbReference type="AlphaFoldDB" id="A0A4Y8Q9I6"/>
<dbReference type="Proteomes" id="UP000298246">
    <property type="component" value="Unassembled WGS sequence"/>
</dbReference>
<gene>
    <name evidence="2" type="ORF">B5M42_03580</name>
</gene>